<gene>
    <name evidence="2" type="ORF">FQA47_017357</name>
</gene>
<evidence type="ECO:0000313" key="2">
    <source>
        <dbReference type="EMBL" id="KAF6719347.1"/>
    </source>
</evidence>
<dbReference type="Proteomes" id="UP000646548">
    <property type="component" value="Unassembled WGS sequence"/>
</dbReference>
<name>A0A834BST0_ORYME</name>
<dbReference type="EMBL" id="WKFB01000625">
    <property type="protein sequence ID" value="KAF6719347.1"/>
    <property type="molecule type" value="Genomic_DNA"/>
</dbReference>
<sequence length="85" mass="9560">MFNCDMFRVHLNNPLIAKGCVNLDDDDDRGGWRSSLPRSHPSPSPPVKPETWRRLPQLTPSPPAACHRRHGEIPTGRGGILTRIR</sequence>
<dbReference type="AlphaFoldDB" id="A0A834BST0"/>
<organism evidence="2 3">
    <name type="scientific">Oryzias melastigma</name>
    <name type="common">Marine medaka</name>
    <dbReference type="NCBI Taxonomy" id="30732"/>
    <lineage>
        <taxon>Eukaryota</taxon>
        <taxon>Metazoa</taxon>
        <taxon>Chordata</taxon>
        <taxon>Craniata</taxon>
        <taxon>Vertebrata</taxon>
        <taxon>Euteleostomi</taxon>
        <taxon>Actinopterygii</taxon>
        <taxon>Neopterygii</taxon>
        <taxon>Teleostei</taxon>
        <taxon>Neoteleostei</taxon>
        <taxon>Acanthomorphata</taxon>
        <taxon>Ovalentaria</taxon>
        <taxon>Atherinomorphae</taxon>
        <taxon>Beloniformes</taxon>
        <taxon>Adrianichthyidae</taxon>
        <taxon>Oryziinae</taxon>
        <taxon>Oryzias</taxon>
    </lineage>
</organism>
<proteinExistence type="predicted"/>
<evidence type="ECO:0000256" key="1">
    <source>
        <dbReference type="SAM" id="MobiDB-lite"/>
    </source>
</evidence>
<accession>A0A834BST0</accession>
<protein>
    <submittedName>
        <fullName evidence="2">Uncharacterized protein</fullName>
    </submittedName>
</protein>
<reference evidence="2" key="1">
    <citation type="journal article" name="BMC Genomics">
        <title>Long-read sequencing and de novo genome assembly of marine medaka (Oryzias melastigma).</title>
        <authorList>
            <person name="Liang P."/>
            <person name="Saqib H.S.A."/>
            <person name="Ni X."/>
            <person name="Shen Y."/>
        </authorList>
    </citation>
    <scope>NUCLEOTIDE SEQUENCE</scope>
    <source>
        <strain evidence="2">Bigg-433</strain>
    </source>
</reference>
<comment type="caution">
    <text evidence="2">The sequence shown here is derived from an EMBL/GenBank/DDBJ whole genome shotgun (WGS) entry which is preliminary data.</text>
</comment>
<evidence type="ECO:0000313" key="3">
    <source>
        <dbReference type="Proteomes" id="UP000646548"/>
    </source>
</evidence>
<feature type="region of interest" description="Disordered" evidence="1">
    <location>
        <begin position="27"/>
        <end position="85"/>
    </location>
</feature>